<feature type="transmembrane region" description="Helical" evidence="1">
    <location>
        <begin position="81"/>
        <end position="102"/>
    </location>
</feature>
<sequence>MPSPKMASIFYLDTILVPFSLFLMVGYHAYLWHCFKNCPSKTAAGFDALRRKTWFTDIKEGNDKKGMLAVQSLRNTQMTTIFTATITILVNLSLAALTNNTYKASHLFTAGQFLGLQSGGMYVLKFGSASLFLLVSFLCSSMGLAFLVDSNFLINASTEFSSSTYTATIFERGFVLAIIGKRILCMAAPLVIWMFGPLPVALSSVALIWFLYGFDFPGREVTSEEVI</sequence>
<feature type="transmembrane region" description="Helical" evidence="1">
    <location>
        <begin position="123"/>
        <end position="148"/>
    </location>
</feature>
<feature type="transmembrane region" description="Helical" evidence="1">
    <location>
        <begin position="191"/>
        <end position="212"/>
    </location>
</feature>
<accession>A0A9Q0J8S5</accession>
<reference evidence="2" key="2">
    <citation type="journal article" date="2023" name="Plants (Basel)">
        <title>Annotation of the Turnera subulata (Passifloraceae) Draft Genome Reveals the S-Locus Evolved after the Divergence of Turneroideae from Passifloroideae in a Stepwise Manner.</title>
        <authorList>
            <person name="Henning P.M."/>
            <person name="Roalson E.H."/>
            <person name="Mir W."/>
            <person name="McCubbin A.G."/>
            <person name="Shore J.S."/>
        </authorList>
    </citation>
    <scope>NUCLEOTIDE SEQUENCE</scope>
    <source>
        <strain evidence="2">F60SS</strain>
    </source>
</reference>
<name>A0A9Q0J8S5_9ROSI</name>
<gene>
    <name evidence="2" type="ORF">Tsubulata_000130</name>
</gene>
<dbReference type="EMBL" id="JAKUCV010005122">
    <property type="protein sequence ID" value="KAJ4832559.1"/>
    <property type="molecule type" value="Genomic_DNA"/>
</dbReference>
<keyword evidence="1" id="KW-1133">Transmembrane helix</keyword>
<protein>
    <recommendedName>
        <fullName evidence="4">DUF599 domain-containing protein</fullName>
    </recommendedName>
</protein>
<evidence type="ECO:0008006" key="4">
    <source>
        <dbReference type="Google" id="ProtNLM"/>
    </source>
</evidence>
<feature type="transmembrane region" description="Helical" evidence="1">
    <location>
        <begin position="9"/>
        <end position="30"/>
    </location>
</feature>
<keyword evidence="3" id="KW-1185">Reference proteome</keyword>
<evidence type="ECO:0000313" key="2">
    <source>
        <dbReference type="EMBL" id="KAJ4832559.1"/>
    </source>
</evidence>
<organism evidence="2 3">
    <name type="scientific">Turnera subulata</name>
    <dbReference type="NCBI Taxonomy" id="218843"/>
    <lineage>
        <taxon>Eukaryota</taxon>
        <taxon>Viridiplantae</taxon>
        <taxon>Streptophyta</taxon>
        <taxon>Embryophyta</taxon>
        <taxon>Tracheophyta</taxon>
        <taxon>Spermatophyta</taxon>
        <taxon>Magnoliopsida</taxon>
        <taxon>eudicotyledons</taxon>
        <taxon>Gunneridae</taxon>
        <taxon>Pentapetalae</taxon>
        <taxon>rosids</taxon>
        <taxon>fabids</taxon>
        <taxon>Malpighiales</taxon>
        <taxon>Passifloraceae</taxon>
        <taxon>Turnera</taxon>
    </lineage>
</organism>
<reference evidence="2" key="1">
    <citation type="submission" date="2022-02" db="EMBL/GenBank/DDBJ databases">
        <authorList>
            <person name="Henning P.M."/>
            <person name="McCubbin A.G."/>
            <person name="Shore J.S."/>
        </authorList>
    </citation>
    <scope>NUCLEOTIDE SEQUENCE</scope>
    <source>
        <strain evidence="2">F60SS</strain>
        <tissue evidence="2">Leaves</tissue>
    </source>
</reference>
<evidence type="ECO:0000313" key="3">
    <source>
        <dbReference type="Proteomes" id="UP001141552"/>
    </source>
</evidence>
<comment type="caution">
    <text evidence="2">The sequence shown here is derived from an EMBL/GenBank/DDBJ whole genome shotgun (WGS) entry which is preliminary data.</text>
</comment>
<dbReference type="PANTHER" id="PTHR31881">
    <property type="match status" value="1"/>
</dbReference>
<dbReference type="PANTHER" id="PTHR31881:SF11">
    <property type="entry name" value="PROTEIN, PUTATIVE-RELATED"/>
    <property type="match status" value="1"/>
</dbReference>
<dbReference type="Proteomes" id="UP001141552">
    <property type="component" value="Unassembled WGS sequence"/>
</dbReference>
<dbReference type="AlphaFoldDB" id="A0A9Q0J8S5"/>
<dbReference type="InterPro" id="IPR006747">
    <property type="entry name" value="DUF599"/>
</dbReference>
<dbReference type="Pfam" id="PF04654">
    <property type="entry name" value="DUF599"/>
    <property type="match status" value="1"/>
</dbReference>
<keyword evidence="1" id="KW-0812">Transmembrane</keyword>
<keyword evidence="1" id="KW-0472">Membrane</keyword>
<dbReference type="OrthoDB" id="761598at2759"/>
<proteinExistence type="predicted"/>
<evidence type="ECO:0000256" key="1">
    <source>
        <dbReference type="SAM" id="Phobius"/>
    </source>
</evidence>